<dbReference type="Proteomes" id="UP000310685">
    <property type="component" value="Unassembled WGS sequence"/>
</dbReference>
<organism evidence="9 10">
    <name type="scientific">Wallemia mellicola</name>
    <dbReference type="NCBI Taxonomy" id="1708541"/>
    <lineage>
        <taxon>Eukaryota</taxon>
        <taxon>Fungi</taxon>
        <taxon>Dikarya</taxon>
        <taxon>Basidiomycota</taxon>
        <taxon>Wallemiomycotina</taxon>
        <taxon>Wallemiomycetes</taxon>
        <taxon>Wallemiales</taxon>
        <taxon>Wallemiaceae</taxon>
        <taxon>Wallemia</taxon>
    </lineage>
</organism>
<feature type="compositionally biased region" description="Low complexity" evidence="6">
    <location>
        <begin position="1"/>
        <end position="13"/>
    </location>
</feature>
<feature type="transmembrane region" description="Helical" evidence="7">
    <location>
        <begin position="372"/>
        <end position="390"/>
    </location>
</feature>
<feature type="transmembrane region" description="Helical" evidence="7">
    <location>
        <begin position="329"/>
        <end position="352"/>
    </location>
</feature>
<proteinExistence type="predicted"/>
<dbReference type="PANTHER" id="PTHR43220:SF21">
    <property type="entry name" value="TRANSMEMBRANE PROTEIN 41A"/>
    <property type="match status" value="1"/>
</dbReference>
<feature type="domain" description="VTT" evidence="8">
    <location>
        <begin position="227"/>
        <end position="345"/>
    </location>
</feature>
<keyword evidence="3" id="KW-0732">Signal</keyword>
<feature type="transmembrane region" description="Helical" evidence="7">
    <location>
        <begin position="227"/>
        <end position="252"/>
    </location>
</feature>
<feature type="compositionally biased region" description="Low complexity" evidence="6">
    <location>
        <begin position="42"/>
        <end position="54"/>
    </location>
</feature>
<evidence type="ECO:0000256" key="1">
    <source>
        <dbReference type="ARBA" id="ARBA00004141"/>
    </source>
</evidence>
<evidence type="ECO:0000256" key="6">
    <source>
        <dbReference type="SAM" id="MobiDB-lite"/>
    </source>
</evidence>
<keyword evidence="2 7" id="KW-0812">Transmembrane</keyword>
<reference evidence="9 10" key="1">
    <citation type="submission" date="2019-03" db="EMBL/GenBank/DDBJ databases">
        <title>Sequencing 25 genomes of Wallemia mellicola.</title>
        <authorList>
            <person name="Gostincar C."/>
        </authorList>
    </citation>
    <scope>NUCLEOTIDE SEQUENCE [LARGE SCALE GENOMIC DNA]</scope>
    <source>
        <strain evidence="9 10">EXF-6152</strain>
    </source>
</reference>
<feature type="region of interest" description="Disordered" evidence="6">
    <location>
        <begin position="1"/>
        <end position="99"/>
    </location>
</feature>
<dbReference type="GO" id="GO:0016020">
    <property type="term" value="C:membrane"/>
    <property type="evidence" value="ECO:0007669"/>
    <property type="project" value="UniProtKB-SubCell"/>
</dbReference>
<feature type="transmembrane region" description="Helical" evidence="7">
    <location>
        <begin position="199"/>
        <end position="221"/>
    </location>
</feature>
<dbReference type="AlphaFoldDB" id="A0A4T0LVQ7"/>
<accession>A0A4T0LVQ7</accession>
<keyword evidence="5 7" id="KW-0472">Membrane</keyword>
<dbReference type="PANTHER" id="PTHR43220">
    <property type="match status" value="1"/>
</dbReference>
<sequence length="440" mass="48073">MYLNVSDNNNSKDNSLHANYSPQRTSTRSRGRSISNGVATPDVDVQFSVQQQQVPIMESPQEASTSKNSDGRPRANSTQSKLNQTKSNTRNRSHSLELSPPLEAPIISVKTSKVRPSINIETIPLSPIHSSANSPTSPQIPDPNPIKPSIKDSLPALAKLAGIFVVSSFVTFMALRSVKQLHVPQKLTDVRKLAFDLRAYMKLSPLNFVHVISVIGIIYIWKQTWSIPGSAIVNVILGALLPTWFATFYACLLTSIGGFLSSFTALPVAPHIHYHFPNAISNLRSINKDPYKLFERLLIARLIPVIPYAVLNLAGGVVGISYIPFIVSLFLGSIPMNGVACAVGDVLVSLAYVDEGESLSHRMFSSEMIIKFGFLSILGLLPVLLKHLFVPMTNTAVPKQSSSIHISIKKHLNKVYSHVLPASFINQDASTKNTAECTIS</sequence>
<keyword evidence="4 7" id="KW-1133">Transmembrane helix</keyword>
<feature type="transmembrane region" description="Helical" evidence="7">
    <location>
        <begin position="298"/>
        <end position="323"/>
    </location>
</feature>
<comment type="subcellular location">
    <subcellularLocation>
        <location evidence="1">Membrane</location>
        <topology evidence="1">Multi-pass membrane protein</topology>
    </subcellularLocation>
</comment>
<evidence type="ECO:0000256" key="4">
    <source>
        <dbReference type="ARBA" id="ARBA00022989"/>
    </source>
</evidence>
<dbReference type="Pfam" id="PF09335">
    <property type="entry name" value="VTT_dom"/>
    <property type="match status" value="1"/>
</dbReference>
<dbReference type="InterPro" id="IPR045014">
    <property type="entry name" value="TM41A/B"/>
</dbReference>
<feature type="transmembrane region" description="Helical" evidence="7">
    <location>
        <begin position="156"/>
        <end position="178"/>
    </location>
</feature>
<dbReference type="InterPro" id="IPR032816">
    <property type="entry name" value="VTT_dom"/>
</dbReference>
<evidence type="ECO:0000313" key="9">
    <source>
        <dbReference type="EMBL" id="TIB74135.1"/>
    </source>
</evidence>
<feature type="compositionally biased region" description="Polar residues" evidence="6">
    <location>
        <begin position="75"/>
        <end position="90"/>
    </location>
</feature>
<evidence type="ECO:0000313" key="10">
    <source>
        <dbReference type="Proteomes" id="UP000310685"/>
    </source>
</evidence>
<evidence type="ECO:0000256" key="2">
    <source>
        <dbReference type="ARBA" id="ARBA00022692"/>
    </source>
</evidence>
<evidence type="ECO:0000256" key="7">
    <source>
        <dbReference type="SAM" id="Phobius"/>
    </source>
</evidence>
<gene>
    <name evidence="9" type="ORF">E3Q22_04242</name>
</gene>
<evidence type="ECO:0000256" key="3">
    <source>
        <dbReference type="ARBA" id="ARBA00022729"/>
    </source>
</evidence>
<protein>
    <recommendedName>
        <fullName evidence="8">VTT domain-containing protein</fullName>
    </recommendedName>
</protein>
<dbReference type="EMBL" id="SPRC01000078">
    <property type="protein sequence ID" value="TIB74135.1"/>
    <property type="molecule type" value="Genomic_DNA"/>
</dbReference>
<feature type="compositionally biased region" description="Low complexity" evidence="6">
    <location>
        <begin position="24"/>
        <end position="35"/>
    </location>
</feature>
<evidence type="ECO:0000256" key="5">
    <source>
        <dbReference type="ARBA" id="ARBA00023136"/>
    </source>
</evidence>
<comment type="caution">
    <text evidence="9">The sequence shown here is derived from an EMBL/GenBank/DDBJ whole genome shotgun (WGS) entry which is preliminary data.</text>
</comment>
<evidence type="ECO:0000259" key="8">
    <source>
        <dbReference type="Pfam" id="PF09335"/>
    </source>
</evidence>
<name>A0A4T0LVQ7_9BASI</name>